<dbReference type="KEGG" id="dlu:A6035_07580"/>
<dbReference type="EMBL" id="CP015449">
    <property type="protein sequence ID" value="AWH92047.1"/>
    <property type="molecule type" value="Genomic_DNA"/>
</dbReference>
<proteinExistence type="predicted"/>
<dbReference type="Proteomes" id="UP000244928">
    <property type="component" value="Chromosome"/>
</dbReference>
<dbReference type="PANTHER" id="PTHR34818:SF1">
    <property type="entry name" value="PROTEIN BLI-3"/>
    <property type="match status" value="1"/>
</dbReference>
<evidence type="ECO:0000259" key="1">
    <source>
        <dbReference type="Pfam" id="PF16242"/>
    </source>
</evidence>
<organism evidence="2 3">
    <name type="scientific">Dietzia lutea</name>
    <dbReference type="NCBI Taxonomy" id="546160"/>
    <lineage>
        <taxon>Bacteria</taxon>
        <taxon>Bacillati</taxon>
        <taxon>Actinomycetota</taxon>
        <taxon>Actinomycetes</taxon>
        <taxon>Mycobacteriales</taxon>
        <taxon>Dietziaceae</taxon>
        <taxon>Dietzia</taxon>
    </lineage>
</organism>
<feature type="domain" description="General stress protein FMN-binding split barrel" evidence="1">
    <location>
        <begin position="20"/>
        <end position="156"/>
    </location>
</feature>
<dbReference type="Pfam" id="PF16242">
    <property type="entry name" value="Pyrid_ox_like"/>
    <property type="match status" value="1"/>
</dbReference>
<reference evidence="2 3" key="1">
    <citation type="submission" date="2016-04" db="EMBL/GenBank/DDBJ databases">
        <title>Complete genome sequence of Dietzia lutea YIM 80766T, a strain isolated from desert soil in Egypt.</title>
        <authorList>
            <person name="Zhao J."/>
            <person name="Hu B."/>
            <person name="Geng S."/>
            <person name="Nie Y."/>
            <person name="Tang Y."/>
        </authorList>
    </citation>
    <scope>NUCLEOTIDE SEQUENCE [LARGE SCALE GENOMIC DNA]</scope>
    <source>
        <strain evidence="2 3">YIM 80766</strain>
    </source>
</reference>
<keyword evidence="3" id="KW-1185">Reference proteome</keyword>
<protein>
    <recommendedName>
        <fullName evidence="1">General stress protein FMN-binding split barrel domain-containing protein</fullName>
    </recommendedName>
</protein>
<gene>
    <name evidence="2" type="ORF">A6035_07580</name>
</gene>
<dbReference type="InterPro" id="IPR012349">
    <property type="entry name" value="Split_barrel_FMN-bd"/>
</dbReference>
<accession>A0A2S1R6X6</accession>
<evidence type="ECO:0000313" key="2">
    <source>
        <dbReference type="EMBL" id="AWH92047.1"/>
    </source>
</evidence>
<dbReference type="InterPro" id="IPR052917">
    <property type="entry name" value="Stress-Dev_Protein"/>
</dbReference>
<name>A0A2S1R6X6_9ACTN</name>
<sequence length="171" mass="18492">MFHRGKARFMSDDTRSPEQIVADLIEKSPICMITTIGPDGRLLSRPMTRQNSDFDGTLRLLAPRDGDLVSEIASNSHVNVSVQSSDGFVSVAGRAVVDDDRNAVAENWSPAVDAWFPDGPEQATSILVHADSAEYWDSSGSSIAHIASFVRAVVSRDDRTPDMGDSGTVEL</sequence>
<dbReference type="InterPro" id="IPR038725">
    <property type="entry name" value="YdaG_split_barrel_FMN-bd"/>
</dbReference>
<dbReference type="PANTHER" id="PTHR34818">
    <property type="entry name" value="PROTEIN BLI-3"/>
    <property type="match status" value="1"/>
</dbReference>
<evidence type="ECO:0000313" key="3">
    <source>
        <dbReference type="Proteomes" id="UP000244928"/>
    </source>
</evidence>
<dbReference type="SUPFAM" id="SSF50475">
    <property type="entry name" value="FMN-binding split barrel"/>
    <property type="match status" value="1"/>
</dbReference>
<dbReference type="Gene3D" id="2.30.110.10">
    <property type="entry name" value="Electron Transport, Fmn-binding Protein, Chain A"/>
    <property type="match status" value="1"/>
</dbReference>
<dbReference type="AlphaFoldDB" id="A0A2S1R6X6"/>